<dbReference type="Proteomes" id="UP000694401">
    <property type="component" value="Unassembled WGS sequence"/>
</dbReference>
<dbReference type="PANTHER" id="PTHR28376">
    <property type="entry name" value="RGD1562914"/>
    <property type="match status" value="1"/>
</dbReference>
<keyword evidence="3" id="KW-1185">Reference proteome</keyword>
<dbReference type="InterPro" id="IPR037655">
    <property type="entry name" value="POU2AF2"/>
</dbReference>
<dbReference type="AlphaFoldDB" id="A0A8D2PY32"/>
<feature type="region of interest" description="Disordered" evidence="1">
    <location>
        <begin position="107"/>
        <end position="131"/>
    </location>
</feature>
<dbReference type="GO" id="GO:0043565">
    <property type="term" value="F:sequence-specific DNA binding"/>
    <property type="evidence" value="ECO:0007669"/>
    <property type="project" value="TreeGrafter"/>
</dbReference>
<dbReference type="Pfam" id="PF17721">
    <property type="entry name" value="POU2AF2"/>
    <property type="match status" value="1"/>
</dbReference>
<dbReference type="PANTHER" id="PTHR28376:SF1">
    <property type="entry name" value="POU DOMAIN CLASS 2-ASSOCIATING FACTOR 2"/>
    <property type="match status" value="1"/>
</dbReference>
<sequence>MDSRMDSWVGSPPTAGYYGVRRPFPELDFHSTKQFVSDVYSSPLGSKPFSCDSSAPQGYPALLEPYLSEQFGDHRAPPLPAATSSFFNPPPAVPPLLPSFPSDSGPFLLREPWEQSSPESLGQADSACPEPLQVLPASSSCLSLPEPGGVSPFRGSGWTPALPGTQPYPLHPLDDAHYSPSYAGTSPYSLSPLVAVANEPSRMSHLCPEQPSEPPHLPDHPAWPKEDGSALWGTYEGRRTY</sequence>
<reference evidence="2" key="2">
    <citation type="submission" date="2025-09" db="UniProtKB">
        <authorList>
            <consortium name="Ensembl"/>
        </authorList>
    </citation>
    <scope>IDENTIFICATION</scope>
</reference>
<evidence type="ECO:0000313" key="3">
    <source>
        <dbReference type="Proteomes" id="UP000694401"/>
    </source>
</evidence>
<evidence type="ECO:0000313" key="2">
    <source>
        <dbReference type="Ensembl" id="ENSZLMP00000018801.1"/>
    </source>
</evidence>
<feature type="region of interest" description="Disordered" evidence="1">
    <location>
        <begin position="201"/>
        <end position="241"/>
    </location>
</feature>
<dbReference type="Ensembl" id="ENSZLMT00000019314.1">
    <property type="protein sequence ID" value="ENSZLMP00000018801.1"/>
    <property type="gene ID" value="ENSZLMG00000013009.1"/>
</dbReference>
<feature type="compositionally biased region" description="Basic and acidic residues" evidence="1">
    <location>
        <begin position="216"/>
        <end position="228"/>
    </location>
</feature>
<evidence type="ECO:0000256" key="1">
    <source>
        <dbReference type="SAM" id="MobiDB-lite"/>
    </source>
</evidence>
<dbReference type="GO" id="GO:0003713">
    <property type="term" value="F:transcription coactivator activity"/>
    <property type="evidence" value="ECO:0007669"/>
    <property type="project" value="TreeGrafter"/>
</dbReference>
<dbReference type="GO" id="GO:0005634">
    <property type="term" value="C:nucleus"/>
    <property type="evidence" value="ECO:0007669"/>
    <property type="project" value="TreeGrafter"/>
</dbReference>
<organism evidence="2 3">
    <name type="scientific">Zosterops lateralis melanops</name>
    <dbReference type="NCBI Taxonomy" id="1220523"/>
    <lineage>
        <taxon>Eukaryota</taxon>
        <taxon>Metazoa</taxon>
        <taxon>Chordata</taxon>
        <taxon>Craniata</taxon>
        <taxon>Vertebrata</taxon>
        <taxon>Euteleostomi</taxon>
        <taxon>Archelosauria</taxon>
        <taxon>Archosauria</taxon>
        <taxon>Dinosauria</taxon>
        <taxon>Saurischia</taxon>
        <taxon>Theropoda</taxon>
        <taxon>Coelurosauria</taxon>
        <taxon>Aves</taxon>
        <taxon>Neognathae</taxon>
        <taxon>Neoaves</taxon>
        <taxon>Telluraves</taxon>
        <taxon>Australaves</taxon>
        <taxon>Passeriformes</taxon>
        <taxon>Sylvioidea</taxon>
        <taxon>Zosteropidae</taxon>
        <taxon>Zosterops</taxon>
    </lineage>
</organism>
<name>A0A8D2PY32_ZOSLA</name>
<protein>
    <submittedName>
        <fullName evidence="2">Chromosome 11 open reading frame 53</fullName>
    </submittedName>
</protein>
<accession>A0A8D2PY32</accession>
<proteinExistence type="predicted"/>
<reference evidence="2" key="1">
    <citation type="submission" date="2025-08" db="UniProtKB">
        <authorList>
            <consortium name="Ensembl"/>
        </authorList>
    </citation>
    <scope>IDENTIFICATION</scope>
</reference>